<keyword evidence="1" id="KW-0132">Cell division</keyword>
<dbReference type="GO" id="GO:0051301">
    <property type="term" value="P:cell division"/>
    <property type="evidence" value="ECO:0007669"/>
    <property type="project" value="UniProtKB-KW"/>
</dbReference>
<evidence type="ECO:0000256" key="1">
    <source>
        <dbReference type="ARBA" id="ARBA00022618"/>
    </source>
</evidence>
<feature type="region of interest" description="Disordered" evidence="8">
    <location>
        <begin position="567"/>
        <end position="603"/>
    </location>
</feature>
<feature type="repeat" description="TPR" evidence="7">
    <location>
        <begin position="389"/>
        <end position="422"/>
    </location>
</feature>
<dbReference type="InterPro" id="IPR007192">
    <property type="entry name" value="APC8"/>
</dbReference>
<feature type="repeat" description="TPR" evidence="7">
    <location>
        <begin position="321"/>
        <end position="354"/>
    </location>
</feature>
<dbReference type="GO" id="GO:0005680">
    <property type="term" value="C:anaphase-promoting complex"/>
    <property type="evidence" value="ECO:0007669"/>
    <property type="project" value="InterPro"/>
</dbReference>
<evidence type="ECO:0000256" key="4">
    <source>
        <dbReference type="ARBA" id="ARBA00022786"/>
    </source>
</evidence>
<dbReference type="Pfam" id="PF04049">
    <property type="entry name" value="ANAPC8"/>
    <property type="match status" value="1"/>
</dbReference>
<keyword evidence="2" id="KW-0677">Repeat</keyword>
<proteinExistence type="predicted"/>
<name>A0A2H1VJB3_SPOFR</name>
<evidence type="ECO:0000256" key="6">
    <source>
        <dbReference type="ARBA" id="ARBA00023306"/>
    </source>
</evidence>
<keyword evidence="5 7" id="KW-0802">TPR repeat</keyword>
<reference evidence="10" key="1">
    <citation type="submission" date="2016-07" db="EMBL/GenBank/DDBJ databases">
        <authorList>
            <person name="Bretaudeau A."/>
        </authorList>
    </citation>
    <scope>NUCLEOTIDE SEQUENCE</scope>
    <source>
        <strain evidence="10">Rice</strain>
        <tissue evidence="10">Whole body</tissue>
    </source>
</reference>
<evidence type="ECO:0000313" key="10">
    <source>
        <dbReference type="EMBL" id="SOQ40920.1"/>
    </source>
</evidence>
<feature type="domain" description="Cdc23" evidence="9">
    <location>
        <begin position="26"/>
        <end position="260"/>
    </location>
</feature>
<evidence type="ECO:0000256" key="8">
    <source>
        <dbReference type="SAM" id="MobiDB-lite"/>
    </source>
</evidence>
<dbReference type="PROSITE" id="PS50005">
    <property type="entry name" value="TPR"/>
    <property type="match status" value="3"/>
</dbReference>
<sequence>MSLNYNNMQPLSLNSKGDIKIDINQVRIDILHGIRECTDRGLTQTTKWLAELNYSLRDHKITYEHPPSTQEDDISPEEREAYILAKTYFDCQEYDRAAHFLENCSSSKCVFLHKYSQYMSSEKKRLDNATDLGTENTDSTQVLLDLLSYFKANRSNLDGYLLYLEGVVLKKLDLRSQAVTVLQAAVAAAPTLWSAWVELAGLANEYEALDSFQLPQHWMMYFFAAHAFVELKLSEQALEAYMVLVAAGFEKSTYVTAQMAIAHHDRRDVDSSLALFRELYQNDPYRLDNWDVYSHLLYLKEKRMELANLAQRAVSIDKYRVETCCVIGNYYSLRSEHQKAVIYFQRALSLDPQYLSAWILMGHEFIELQNSNAAIQCYRQAIDVNRNDYRAWNGLGQAYEILGLNGYCIYYYSRAAQLKPDDSRMLVSLGEAYEKMDKIPNALKCYYKAHSTGDIEGMALFKLAKLYEKSNMPNSAAAAYTAACQDPANAGSKELPAAQRYLAQYYLRFSLLDHAAHYAYKCLEHESTKEAGKNILKTISEKRSSAATSQPTNLPEDLPDAIKNASTVSLSHETPKTPLPSPNVTPDNFSTPVFARKSSKYKM</sequence>
<protein>
    <submittedName>
        <fullName evidence="10">SFRICE_000319</fullName>
    </submittedName>
</protein>
<dbReference type="InterPro" id="IPR019734">
    <property type="entry name" value="TPR_rpt"/>
</dbReference>
<organism evidence="10">
    <name type="scientific">Spodoptera frugiperda</name>
    <name type="common">Fall armyworm</name>
    <dbReference type="NCBI Taxonomy" id="7108"/>
    <lineage>
        <taxon>Eukaryota</taxon>
        <taxon>Metazoa</taxon>
        <taxon>Ecdysozoa</taxon>
        <taxon>Arthropoda</taxon>
        <taxon>Hexapoda</taxon>
        <taxon>Insecta</taxon>
        <taxon>Pterygota</taxon>
        <taxon>Neoptera</taxon>
        <taxon>Endopterygota</taxon>
        <taxon>Lepidoptera</taxon>
        <taxon>Glossata</taxon>
        <taxon>Ditrysia</taxon>
        <taxon>Noctuoidea</taxon>
        <taxon>Noctuidae</taxon>
        <taxon>Amphipyrinae</taxon>
        <taxon>Spodoptera</taxon>
    </lineage>
</organism>
<dbReference type="PANTHER" id="PTHR12558">
    <property type="entry name" value="CELL DIVISION CYCLE 16,23,27"/>
    <property type="match status" value="1"/>
</dbReference>
<evidence type="ECO:0000256" key="3">
    <source>
        <dbReference type="ARBA" id="ARBA00022776"/>
    </source>
</evidence>
<keyword evidence="6" id="KW-0131">Cell cycle</keyword>
<dbReference type="PANTHER" id="PTHR12558:SF10">
    <property type="entry name" value="CELL DIVISION CYCLE PROTEIN 23 HOMOLOG"/>
    <property type="match status" value="1"/>
</dbReference>
<dbReference type="AlphaFoldDB" id="A0A2H1VJB3"/>
<evidence type="ECO:0000259" key="9">
    <source>
        <dbReference type="Pfam" id="PF04049"/>
    </source>
</evidence>
<dbReference type="EMBL" id="ODYU01002883">
    <property type="protein sequence ID" value="SOQ40920.1"/>
    <property type="molecule type" value="Genomic_DNA"/>
</dbReference>
<dbReference type="Pfam" id="PF13414">
    <property type="entry name" value="TPR_11"/>
    <property type="match status" value="1"/>
</dbReference>
<dbReference type="OrthoDB" id="10262026at2759"/>
<dbReference type="SMART" id="SM00028">
    <property type="entry name" value="TPR"/>
    <property type="match status" value="7"/>
</dbReference>
<evidence type="ECO:0000256" key="5">
    <source>
        <dbReference type="ARBA" id="ARBA00022803"/>
    </source>
</evidence>
<accession>A0A2H1VJB3</accession>
<feature type="repeat" description="TPR" evidence="7">
    <location>
        <begin position="355"/>
        <end position="388"/>
    </location>
</feature>
<dbReference type="GO" id="GO:0045842">
    <property type="term" value="P:positive regulation of mitotic metaphase/anaphase transition"/>
    <property type="evidence" value="ECO:0007669"/>
    <property type="project" value="TreeGrafter"/>
</dbReference>
<keyword evidence="4" id="KW-0833">Ubl conjugation pathway</keyword>
<gene>
    <name evidence="10" type="ORF">SFRICE_000319</name>
</gene>
<dbReference type="Gene3D" id="1.25.40.10">
    <property type="entry name" value="Tetratricopeptide repeat domain"/>
    <property type="match status" value="2"/>
</dbReference>
<dbReference type="InterPro" id="IPR011990">
    <property type="entry name" value="TPR-like_helical_dom_sf"/>
</dbReference>
<evidence type="ECO:0000256" key="7">
    <source>
        <dbReference type="PROSITE-ProRule" id="PRU00339"/>
    </source>
</evidence>
<keyword evidence="3" id="KW-0498">Mitosis</keyword>
<dbReference type="GO" id="GO:0031145">
    <property type="term" value="P:anaphase-promoting complex-dependent catabolic process"/>
    <property type="evidence" value="ECO:0007669"/>
    <property type="project" value="TreeGrafter"/>
</dbReference>
<dbReference type="SUPFAM" id="SSF48452">
    <property type="entry name" value="TPR-like"/>
    <property type="match status" value="2"/>
</dbReference>
<dbReference type="Pfam" id="PF13181">
    <property type="entry name" value="TPR_8"/>
    <property type="match status" value="1"/>
</dbReference>
<dbReference type="GO" id="GO:0016567">
    <property type="term" value="P:protein ubiquitination"/>
    <property type="evidence" value="ECO:0007669"/>
    <property type="project" value="TreeGrafter"/>
</dbReference>
<evidence type="ECO:0000256" key="2">
    <source>
        <dbReference type="ARBA" id="ARBA00022737"/>
    </source>
</evidence>